<dbReference type="AlphaFoldDB" id="A0A1W5D3X5"/>
<evidence type="ECO:0000313" key="4">
    <source>
        <dbReference type="Proteomes" id="UP000192927"/>
    </source>
</evidence>
<accession>A0A1W5D3X5</accession>
<sequence>MPGLTAHLEDCAHPDLDAAPSSANDQDNDKRLNTTSRADLLEHMGLPLRIFGKGAVFMPYAPLQHLDLLAAYETKSYVVGSTNSLLLQQKERYADLLVNLDEQNSVTILSTRRDLG</sequence>
<organism evidence="3 4">
    <name type="scientific">Lasallia pustulata</name>
    <dbReference type="NCBI Taxonomy" id="136370"/>
    <lineage>
        <taxon>Eukaryota</taxon>
        <taxon>Fungi</taxon>
        <taxon>Dikarya</taxon>
        <taxon>Ascomycota</taxon>
        <taxon>Pezizomycotina</taxon>
        <taxon>Lecanoromycetes</taxon>
        <taxon>OSLEUM clade</taxon>
        <taxon>Umbilicariomycetidae</taxon>
        <taxon>Umbilicariales</taxon>
        <taxon>Umbilicariaceae</taxon>
        <taxon>Lasallia</taxon>
    </lineage>
</organism>
<dbReference type="EMBL" id="FWEW01001950">
    <property type="protein sequence ID" value="SLM37837.1"/>
    <property type="molecule type" value="Genomic_DNA"/>
</dbReference>
<dbReference type="InterPro" id="IPR018307">
    <property type="entry name" value="ABL9/DENND6_dom"/>
</dbReference>
<dbReference type="Pfam" id="PF09794">
    <property type="entry name" value="Avl9"/>
    <property type="match status" value="1"/>
</dbReference>
<dbReference type="GO" id="GO:0005737">
    <property type="term" value="C:cytoplasm"/>
    <property type="evidence" value="ECO:0007669"/>
    <property type="project" value="TreeGrafter"/>
</dbReference>
<dbReference type="Proteomes" id="UP000192927">
    <property type="component" value="Unassembled WGS sequence"/>
</dbReference>
<dbReference type="PANTHER" id="PTHR31017">
    <property type="entry name" value="LATE SECRETORY PATHWAY PROTEIN AVL9-RELATED"/>
    <property type="match status" value="1"/>
</dbReference>
<evidence type="ECO:0000313" key="3">
    <source>
        <dbReference type="EMBL" id="SLM37837.1"/>
    </source>
</evidence>
<name>A0A1W5D3X5_9LECA</name>
<feature type="domain" description="AVL9/DENND6" evidence="2">
    <location>
        <begin position="1"/>
        <end position="108"/>
    </location>
</feature>
<keyword evidence="4" id="KW-1185">Reference proteome</keyword>
<reference evidence="4" key="1">
    <citation type="submission" date="2017-03" db="EMBL/GenBank/DDBJ databases">
        <authorList>
            <person name="Sharma R."/>
            <person name="Thines M."/>
        </authorList>
    </citation>
    <scope>NUCLEOTIDE SEQUENCE [LARGE SCALE GENOMIC DNA]</scope>
</reference>
<feature type="compositionally biased region" description="Basic and acidic residues" evidence="1">
    <location>
        <begin position="7"/>
        <end position="16"/>
    </location>
</feature>
<protein>
    <submittedName>
        <fullName evidence="3">AVL9/DENND6 domain</fullName>
    </submittedName>
</protein>
<feature type="region of interest" description="Disordered" evidence="1">
    <location>
        <begin position="1"/>
        <end position="34"/>
    </location>
</feature>
<dbReference type="PANTHER" id="PTHR31017:SF1">
    <property type="entry name" value="LATE SECRETORY PATHWAY PROTEIN AVL9 HOMOLOG"/>
    <property type="match status" value="1"/>
</dbReference>
<proteinExistence type="predicted"/>
<dbReference type="InterPro" id="IPR051731">
    <property type="entry name" value="DENND11/AVL9_GEFs"/>
</dbReference>
<evidence type="ECO:0000259" key="2">
    <source>
        <dbReference type="Pfam" id="PF09794"/>
    </source>
</evidence>
<evidence type="ECO:0000256" key="1">
    <source>
        <dbReference type="SAM" id="MobiDB-lite"/>
    </source>
</evidence>